<reference evidence="1 2" key="1">
    <citation type="submission" date="2019-02" db="EMBL/GenBank/DDBJ databases">
        <title>Deep-cultivation of Planctomycetes and their phenomic and genomic characterization uncovers novel biology.</title>
        <authorList>
            <person name="Wiegand S."/>
            <person name="Jogler M."/>
            <person name="Boedeker C."/>
            <person name="Pinto D."/>
            <person name="Vollmers J."/>
            <person name="Rivas-Marin E."/>
            <person name="Kohn T."/>
            <person name="Peeters S.H."/>
            <person name="Heuer A."/>
            <person name="Rast P."/>
            <person name="Oberbeckmann S."/>
            <person name="Bunk B."/>
            <person name="Jeske O."/>
            <person name="Meyerdierks A."/>
            <person name="Storesund J.E."/>
            <person name="Kallscheuer N."/>
            <person name="Luecker S."/>
            <person name="Lage O.M."/>
            <person name="Pohl T."/>
            <person name="Merkel B.J."/>
            <person name="Hornburger P."/>
            <person name="Mueller R.-W."/>
            <person name="Bruemmer F."/>
            <person name="Labrenz M."/>
            <person name="Spormann A.M."/>
            <person name="Op den Camp H."/>
            <person name="Overmann J."/>
            <person name="Amann R."/>
            <person name="Jetten M.S.M."/>
            <person name="Mascher T."/>
            <person name="Medema M.H."/>
            <person name="Devos D.P."/>
            <person name="Kaster A.-K."/>
            <person name="Ovreas L."/>
            <person name="Rohde M."/>
            <person name="Galperin M.Y."/>
            <person name="Jogler C."/>
        </authorList>
    </citation>
    <scope>NUCLEOTIDE SEQUENCE [LARGE SCALE GENOMIC DNA]</scope>
    <source>
        <strain evidence="1 2">Mal52</strain>
    </source>
</reference>
<evidence type="ECO:0000313" key="2">
    <source>
        <dbReference type="Proteomes" id="UP000319383"/>
    </source>
</evidence>
<gene>
    <name evidence="1" type="ORF">Mal52_14300</name>
</gene>
<dbReference type="GO" id="GO:0016740">
    <property type="term" value="F:transferase activity"/>
    <property type="evidence" value="ECO:0007669"/>
    <property type="project" value="UniProtKB-KW"/>
</dbReference>
<dbReference type="InterPro" id="IPR007710">
    <property type="entry name" value="Nucleoside_deoxyribTrfase"/>
</dbReference>
<dbReference type="Gene3D" id="3.40.50.450">
    <property type="match status" value="1"/>
</dbReference>
<name>A0A517ZKD8_9PLAN</name>
<accession>A0A517ZKD8</accession>
<dbReference type="SUPFAM" id="SSF52309">
    <property type="entry name" value="N-(deoxy)ribosyltransferase-like"/>
    <property type="match status" value="1"/>
</dbReference>
<keyword evidence="1" id="KW-0808">Transferase</keyword>
<sequence>MIDSRRTGQHRVYCAGPLFNQAERDEMTAIADCLCDFGCEVYLPHRDGMEFRFIHAELIDRGWAAPQAAQFLHAAIFALDVYQLVEECDCMVWNLNGRTPDEGAVSEAAMAWTLGKPLVAFKEDVRTLIAGRDNPLLVGMVDFQTVETIAKIPGGLSRAIQNAESKPLSLEQISKPMQRAVGQGSLLWSAMQEASAQGNDSVLADIVSELFAPQEGSV</sequence>
<dbReference type="AlphaFoldDB" id="A0A517ZKD8"/>
<protein>
    <submittedName>
        <fullName evidence="1">Nucleoside 2-deoxyribosyltransferase</fullName>
    </submittedName>
</protein>
<dbReference type="Pfam" id="PF05014">
    <property type="entry name" value="Nuc_deoxyrib_tr"/>
    <property type="match status" value="1"/>
</dbReference>
<dbReference type="KEGG" id="sdyn:Mal52_14300"/>
<organism evidence="1 2">
    <name type="scientific">Symmachiella dynata</name>
    <dbReference type="NCBI Taxonomy" id="2527995"/>
    <lineage>
        <taxon>Bacteria</taxon>
        <taxon>Pseudomonadati</taxon>
        <taxon>Planctomycetota</taxon>
        <taxon>Planctomycetia</taxon>
        <taxon>Planctomycetales</taxon>
        <taxon>Planctomycetaceae</taxon>
        <taxon>Symmachiella</taxon>
    </lineage>
</organism>
<evidence type="ECO:0000313" key="1">
    <source>
        <dbReference type="EMBL" id="QDU42960.1"/>
    </source>
</evidence>
<dbReference type="Proteomes" id="UP000319383">
    <property type="component" value="Chromosome"/>
</dbReference>
<proteinExistence type="predicted"/>
<keyword evidence="2" id="KW-1185">Reference proteome</keyword>
<dbReference type="RefSeq" id="WP_145374950.1">
    <property type="nucleotide sequence ID" value="NZ_CP036276.1"/>
</dbReference>
<dbReference type="EMBL" id="CP036276">
    <property type="protein sequence ID" value="QDU42960.1"/>
    <property type="molecule type" value="Genomic_DNA"/>
</dbReference>